<dbReference type="InterPro" id="IPR036928">
    <property type="entry name" value="AS_sf"/>
</dbReference>
<dbReference type="EMBL" id="LVVM01005452">
    <property type="protein sequence ID" value="OJA10502.1"/>
    <property type="molecule type" value="Genomic_DNA"/>
</dbReference>
<dbReference type="Gene3D" id="3.90.1300.10">
    <property type="entry name" value="Amidase signature (AS) domain"/>
    <property type="match status" value="2"/>
</dbReference>
<dbReference type="PANTHER" id="PTHR42678:SF34">
    <property type="entry name" value="OS04G0183300 PROTEIN"/>
    <property type="match status" value="1"/>
</dbReference>
<evidence type="ECO:0000313" key="2">
    <source>
        <dbReference type="EMBL" id="OJA10502.1"/>
    </source>
</evidence>
<dbReference type="AlphaFoldDB" id="A0A1J8PN01"/>
<dbReference type="STRING" id="180088.A0A1J8PN01"/>
<dbReference type="PANTHER" id="PTHR42678">
    <property type="entry name" value="AMIDASE"/>
    <property type="match status" value="1"/>
</dbReference>
<feature type="domain" description="Amidase" evidence="1">
    <location>
        <begin position="40"/>
        <end position="497"/>
    </location>
</feature>
<organism evidence="2 3">
    <name type="scientific">Rhizopogon vesiculosus</name>
    <dbReference type="NCBI Taxonomy" id="180088"/>
    <lineage>
        <taxon>Eukaryota</taxon>
        <taxon>Fungi</taxon>
        <taxon>Dikarya</taxon>
        <taxon>Basidiomycota</taxon>
        <taxon>Agaricomycotina</taxon>
        <taxon>Agaricomycetes</taxon>
        <taxon>Agaricomycetidae</taxon>
        <taxon>Boletales</taxon>
        <taxon>Suillineae</taxon>
        <taxon>Rhizopogonaceae</taxon>
        <taxon>Rhizopogon</taxon>
    </lineage>
</organism>
<dbReference type="InterPro" id="IPR023631">
    <property type="entry name" value="Amidase_dom"/>
</dbReference>
<dbReference type="OrthoDB" id="566138at2759"/>
<evidence type="ECO:0000259" key="1">
    <source>
        <dbReference type="Pfam" id="PF01425"/>
    </source>
</evidence>
<gene>
    <name evidence="2" type="ORF">AZE42_07825</name>
</gene>
<evidence type="ECO:0000313" key="3">
    <source>
        <dbReference type="Proteomes" id="UP000183567"/>
    </source>
</evidence>
<feature type="domain" description="Amidase" evidence="1">
    <location>
        <begin position="510"/>
        <end position="903"/>
    </location>
</feature>
<proteinExistence type="predicted"/>
<name>A0A1J8PN01_9AGAM</name>
<comment type="caution">
    <text evidence="2">The sequence shown here is derived from an EMBL/GenBank/DDBJ whole genome shotgun (WGS) entry which is preliminary data.</text>
</comment>
<dbReference type="Proteomes" id="UP000183567">
    <property type="component" value="Unassembled WGS sequence"/>
</dbReference>
<sequence length="915" mass="97040">MPGDMPDSATLSESTFPDLYESGISDLQEGLEKGHFTSVDLVKAYLARIDEVNLKGAALHAVIETNKNALSQAAELDAERKTKGSRGSLHGMPLLLKDNIATLHEEGMHTTAGSHALLGSIVPRDAFIAAKLRAAGAIFLGKANLSEWANYRGKVPNGFSGRGGQTLCPYYPNGDPSGSSSGSGVSMAVGLAAGSLGSETDGSIVSPSSRNNVVGIKPTVGLVSRGGVIPISSHQDTAGPMCRSVADAALLLSVIAGPDPRDEATLHQPGVLPDYMKALDPNALKGKRLGVPRMFLRDIDTILEAFDASLDVFRALGAEIVDPAEFPCAEEMEGSQAETIVLKTDFKVDVAKYISELLEVPTGVKNLADLIEFNKAHTDLELIPPYHDDQSRFIAADATEKDDAFYAALAEDFDLGRTRGIDATLQKFQLDAIILPTDGIASQPAAIAAYPIISVPLGFQPDTVEVSPNPPTPLHKQAPGLPFGIAFIGTAYSEFNLIGFAIEEVNLKGPALHAVIEINPKALLQAADLDAERKVKGSRGPLHGIPLLLKDNIVTLHEEAAIYYWQITIFSSTLGSYALMGSVVPRDACVSAKLRATGAIFLGKANLSEWAGMRGQVPNGFSALGGQTLSPYYPNADPYASSSGSGVATAIGLAAGSLGSETDGSIVSPSSRNNIVGIKPTIGLVSRAGVIPISSHQDTTGPMCRSVADAALLLSFIAGPDPRDEATLHQPGIVPDYMRALNKKDLKGIRLGVPRSSLRDSKALVEDTFNASLDVFRALGAEIVDPADFPDALEELWASKTEEQDIVLAVDFKVDINKYLSGLLEVPTGVRTLADLIEFNKAHADLGLPPPFYNDQSQLIESEATQVDDAYFAALAEHFDLGRTRGIDATLAQFSLDAIILPTDRLYIAMRSYRG</sequence>
<dbReference type="Pfam" id="PF01425">
    <property type="entry name" value="Amidase"/>
    <property type="match status" value="2"/>
</dbReference>
<accession>A0A1J8PN01</accession>
<reference evidence="2 3" key="1">
    <citation type="submission" date="2016-03" db="EMBL/GenBank/DDBJ databases">
        <title>Comparative genomics of the ectomycorrhizal sister species Rhizopogon vinicolor and Rhizopogon vesiculosus (Basidiomycota: Boletales) reveals a divergence of the mating type B locus.</title>
        <authorList>
            <person name="Mujic A.B."/>
            <person name="Kuo A."/>
            <person name="Tritt A."/>
            <person name="Lipzen A."/>
            <person name="Chen C."/>
            <person name="Johnson J."/>
            <person name="Sharma A."/>
            <person name="Barry K."/>
            <person name="Grigoriev I.V."/>
            <person name="Spatafora J.W."/>
        </authorList>
    </citation>
    <scope>NUCLEOTIDE SEQUENCE [LARGE SCALE GENOMIC DNA]</scope>
    <source>
        <strain evidence="2 3">AM-OR11-056</strain>
    </source>
</reference>
<dbReference type="SUPFAM" id="SSF75304">
    <property type="entry name" value="Amidase signature (AS) enzymes"/>
    <property type="match status" value="2"/>
</dbReference>
<protein>
    <recommendedName>
        <fullName evidence="1">Amidase domain-containing protein</fullName>
    </recommendedName>
</protein>
<keyword evidence="3" id="KW-1185">Reference proteome</keyword>